<gene>
    <name evidence="1" type="ORF">H8F21_13705</name>
</gene>
<protein>
    <submittedName>
        <fullName evidence="1">Uncharacterized protein</fullName>
    </submittedName>
</protein>
<sequence length="169" mass="18826">MPHDTESQHTAIIVPALIETLKREGWHLQSVRGIVSACHTIKTVEELSEHLPNLDVAIIEFSEGPAAEVVNLLRFDNLAEPEGQVYGWTGRGKPGFGTLVEEFVQSIPSLLLQQIADQDLSPDQLALKYASTGEHSLYPKSDWRYEVACVNTLRGYWDWVAAMLDEVAV</sequence>
<dbReference type="Proteomes" id="UP000745663">
    <property type="component" value="Unassembled WGS sequence"/>
</dbReference>
<keyword evidence="2" id="KW-1185">Reference proteome</keyword>
<name>A0ABS2BYR8_9PSED</name>
<proteinExistence type="predicted"/>
<reference evidence="1 2" key="1">
    <citation type="submission" date="2020-08" db="EMBL/GenBank/DDBJ databases">
        <title>Description of novel Pseudomonas species.</title>
        <authorList>
            <person name="Duman M."/>
            <person name="Mulet M."/>
            <person name="Altun S."/>
            <person name="Saticioglu I.B."/>
            <person name="Lalucat J."/>
            <person name="Garcia-Valdes E."/>
        </authorList>
    </citation>
    <scope>NUCLEOTIDE SEQUENCE [LARGE SCALE GENOMIC DNA]</scope>
    <source>
        <strain evidence="1 2">P66</strain>
    </source>
</reference>
<dbReference type="EMBL" id="JACOPV010000008">
    <property type="protein sequence ID" value="MBM5458620.1"/>
    <property type="molecule type" value="Genomic_DNA"/>
</dbReference>
<organism evidence="1 2">
    <name type="scientific">Pseudomonas arcuscaelestis</name>
    <dbReference type="NCBI Taxonomy" id="2710591"/>
    <lineage>
        <taxon>Bacteria</taxon>
        <taxon>Pseudomonadati</taxon>
        <taxon>Pseudomonadota</taxon>
        <taxon>Gammaproteobacteria</taxon>
        <taxon>Pseudomonadales</taxon>
        <taxon>Pseudomonadaceae</taxon>
        <taxon>Pseudomonas</taxon>
    </lineage>
</organism>
<evidence type="ECO:0000313" key="1">
    <source>
        <dbReference type="EMBL" id="MBM5458620.1"/>
    </source>
</evidence>
<comment type="caution">
    <text evidence="1">The sequence shown here is derived from an EMBL/GenBank/DDBJ whole genome shotgun (WGS) entry which is preliminary data.</text>
</comment>
<evidence type="ECO:0000313" key="2">
    <source>
        <dbReference type="Proteomes" id="UP000745663"/>
    </source>
</evidence>
<dbReference type="RefSeq" id="WP_203584560.1">
    <property type="nucleotide sequence ID" value="NZ_JACOPV010000008.1"/>
</dbReference>
<accession>A0ABS2BYR8</accession>